<evidence type="ECO:0000313" key="2">
    <source>
        <dbReference type="Proteomes" id="UP001151760"/>
    </source>
</evidence>
<protein>
    <submittedName>
        <fullName evidence="1">Uncharacterized protein</fullName>
    </submittedName>
</protein>
<evidence type="ECO:0000313" key="1">
    <source>
        <dbReference type="EMBL" id="GJS56938.1"/>
    </source>
</evidence>
<sequence>MYWSNLSRNINSTQAQQKALDDALVAPADRLEFEKCNMRLKTNIKPKEATFQVVLDALALTPFYQAFLITAEVPAIYMQEFWATVTIYKLSIRFTINKKKFSLDVEVFREILQIFPKIPGQRFEEPLLEHDILSFLRNLGHSGDIHYITDVSIDYLHQPLRAFATIINKCLSGKDTAYEKIHLSRAQITGSTKS</sequence>
<dbReference type="Proteomes" id="UP001151760">
    <property type="component" value="Unassembled WGS sequence"/>
</dbReference>
<reference evidence="1" key="2">
    <citation type="submission" date="2022-01" db="EMBL/GenBank/DDBJ databases">
        <authorList>
            <person name="Yamashiro T."/>
            <person name="Shiraishi A."/>
            <person name="Satake H."/>
            <person name="Nakayama K."/>
        </authorList>
    </citation>
    <scope>NUCLEOTIDE SEQUENCE</scope>
</reference>
<dbReference type="EMBL" id="BQNB010008971">
    <property type="protein sequence ID" value="GJS56938.1"/>
    <property type="molecule type" value="Genomic_DNA"/>
</dbReference>
<organism evidence="1 2">
    <name type="scientific">Tanacetum coccineum</name>
    <dbReference type="NCBI Taxonomy" id="301880"/>
    <lineage>
        <taxon>Eukaryota</taxon>
        <taxon>Viridiplantae</taxon>
        <taxon>Streptophyta</taxon>
        <taxon>Embryophyta</taxon>
        <taxon>Tracheophyta</taxon>
        <taxon>Spermatophyta</taxon>
        <taxon>Magnoliopsida</taxon>
        <taxon>eudicotyledons</taxon>
        <taxon>Gunneridae</taxon>
        <taxon>Pentapetalae</taxon>
        <taxon>asterids</taxon>
        <taxon>campanulids</taxon>
        <taxon>Asterales</taxon>
        <taxon>Asteraceae</taxon>
        <taxon>Asteroideae</taxon>
        <taxon>Anthemideae</taxon>
        <taxon>Anthemidinae</taxon>
        <taxon>Tanacetum</taxon>
    </lineage>
</organism>
<accession>A0ABQ4WVK6</accession>
<reference evidence="1" key="1">
    <citation type="journal article" date="2022" name="Int. J. Mol. Sci.">
        <title>Draft Genome of Tanacetum Coccineum: Genomic Comparison of Closely Related Tanacetum-Family Plants.</title>
        <authorList>
            <person name="Yamashiro T."/>
            <person name="Shiraishi A."/>
            <person name="Nakayama K."/>
            <person name="Satake H."/>
        </authorList>
    </citation>
    <scope>NUCLEOTIDE SEQUENCE</scope>
</reference>
<gene>
    <name evidence="1" type="ORF">Tco_0651722</name>
</gene>
<keyword evidence="2" id="KW-1185">Reference proteome</keyword>
<comment type="caution">
    <text evidence="1">The sequence shown here is derived from an EMBL/GenBank/DDBJ whole genome shotgun (WGS) entry which is preliminary data.</text>
</comment>
<name>A0ABQ4WVK6_9ASTR</name>
<proteinExistence type="predicted"/>